<evidence type="ECO:0000256" key="6">
    <source>
        <dbReference type="ARBA" id="ARBA00012232"/>
    </source>
</evidence>
<dbReference type="Gene3D" id="3.20.20.60">
    <property type="entry name" value="Phosphoenolpyruvate-binding domains"/>
    <property type="match status" value="1"/>
</dbReference>
<keyword evidence="11 17" id="KW-0808">Transferase</keyword>
<sequence>MPQAGHNEERFHIASDEEHRMSSSTIPTTLAGIGVSPGLVAGPVARMAPPIPEPEIATLASDVDLDQECQRIADAAQRVKKGLELSAAEAKAEARTLLETTAQMAADPTLTSSAQAMVRERRLVPARAVWEAAGTLASMLESLGGYMAERTRDVADVRDRIVAVLTDSPMPGIPTLPEPFVLVAADLAPADTALLDPEKVVAFITSEGGPTSHTAILARALGMPAIVGTGEEVTDALSDGDIVLVDGTKGAITLNPSEDALRRAKELASRVRVFNGDGATKDGREVQLLANVGDAAGARTAAEAGAMGVGLFRTEFCFLDQPDEPTIEAQVEAYTGVLEAFPGKKVVVRTLDAGADKPLPFLTDATEANPALGVRAYRTTRRDPDVLDHQLEALAKAEAATQAKVWVMAPMISTAEEAKAFTEQARSYGLATAGMMIEVPSAALMADKLFEHAEFASVGTNDLTQYVMAADRLLSSLADLSTAWQPAVLRLIQQACQGAEPKGRPVGVCGEAAADPALATVLVGLGVASLSMTARALPDVDAVLKSVTFEECQELARIAVDSPTAEDAREAVRSKLPILEELGL</sequence>
<dbReference type="Pfam" id="PF02896">
    <property type="entry name" value="PEP-utilizers_C"/>
    <property type="match status" value="1"/>
</dbReference>
<dbReference type="NCBIfam" id="TIGR01417">
    <property type="entry name" value="PTS_I_fam"/>
    <property type="match status" value="1"/>
</dbReference>
<organism evidence="26 27">
    <name type="scientific">Actinomyces slackii</name>
    <dbReference type="NCBI Taxonomy" id="52774"/>
    <lineage>
        <taxon>Bacteria</taxon>
        <taxon>Bacillati</taxon>
        <taxon>Actinomycetota</taxon>
        <taxon>Actinomycetes</taxon>
        <taxon>Actinomycetales</taxon>
        <taxon>Actinomycetaceae</taxon>
        <taxon>Actinomyces</taxon>
    </lineage>
</organism>
<keyword evidence="27" id="KW-1185">Reference proteome</keyword>
<keyword evidence="8 17" id="KW-0813">Transport</keyword>
<proteinExistence type="inferred from homology"/>
<comment type="subcellular location">
    <subcellularLocation>
        <location evidence="4 17">Cytoplasm</location>
    </subcellularLocation>
</comment>
<evidence type="ECO:0000256" key="15">
    <source>
        <dbReference type="ARBA" id="ARBA00022842"/>
    </source>
</evidence>
<dbReference type="EC" id="2.7.3.9" evidence="6 17"/>
<dbReference type="Gene3D" id="3.50.30.10">
    <property type="entry name" value="Phosphohistidine domain"/>
    <property type="match status" value="1"/>
</dbReference>
<evidence type="ECO:0000256" key="4">
    <source>
        <dbReference type="ARBA" id="ARBA00004496"/>
    </source>
</evidence>
<feature type="domain" description="PEP-utilising enzyme mobile" evidence="23">
    <location>
        <begin position="177"/>
        <end position="250"/>
    </location>
</feature>
<evidence type="ECO:0000256" key="14">
    <source>
        <dbReference type="ARBA" id="ARBA00022777"/>
    </source>
</evidence>
<reference evidence="26 27" key="1">
    <citation type="submission" date="2018-12" db="EMBL/GenBank/DDBJ databases">
        <authorList>
            <consortium name="Pathogen Informatics"/>
        </authorList>
    </citation>
    <scope>NUCLEOTIDE SEQUENCE [LARGE SCALE GENOMIC DNA]</scope>
    <source>
        <strain evidence="26 27">NCTC11923</strain>
    </source>
</reference>
<keyword evidence="15 17" id="KW-0460">Magnesium</keyword>
<feature type="binding site" evidence="19">
    <location>
        <begin position="461"/>
        <end position="462"/>
    </location>
    <ligand>
        <name>phosphoenolpyruvate</name>
        <dbReference type="ChEBI" id="CHEBI:58702"/>
    </ligand>
</feature>
<evidence type="ECO:0000256" key="16">
    <source>
        <dbReference type="ARBA" id="ARBA00033235"/>
    </source>
</evidence>
<dbReference type="InterPro" id="IPR036618">
    <property type="entry name" value="PtsI_HPr-bd_sf"/>
</dbReference>
<dbReference type="InterPro" id="IPR000121">
    <property type="entry name" value="PEP_util_C"/>
</dbReference>
<dbReference type="InterPro" id="IPR036637">
    <property type="entry name" value="Phosphohistidine_dom_sf"/>
</dbReference>
<dbReference type="KEGG" id="asla:NCTC11923_01422"/>
<evidence type="ECO:0000256" key="11">
    <source>
        <dbReference type="ARBA" id="ARBA00022679"/>
    </source>
</evidence>
<evidence type="ECO:0000256" key="10">
    <source>
        <dbReference type="ARBA" id="ARBA00022597"/>
    </source>
</evidence>
<accession>A0A448KD05</accession>
<feature type="binding site" evidence="19">
    <location>
        <position position="349"/>
    </location>
    <ligand>
        <name>phosphoenolpyruvate</name>
        <dbReference type="ChEBI" id="CHEBI:58702"/>
    </ligand>
</feature>
<dbReference type="InterPro" id="IPR040442">
    <property type="entry name" value="Pyrv_kinase-like_dom_sf"/>
</dbReference>
<keyword evidence="9 17" id="KW-0963">Cytoplasm</keyword>
<dbReference type="Proteomes" id="UP000276899">
    <property type="component" value="Chromosome"/>
</dbReference>
<dbReference type="PANTHER" id="PTHR46244">
    <property type="entry name" value="PHOSPHOENOLPYRUVATE-PROTEIN PHOSPHOTRANSFERASE"/>
    <property type="match status" value="1"/>
</dbReference>
<evidence type="ECO:0000259" key="23">
    <source>
        <dbReference type="Pfam" id="PF00391"/>
    </source>
</evidence>
<evidence type="ECO:0000256" key="7">
    <source>
        <dbReference type="ARBA" id="ARBA00016544"/>
    </source>
</evidence>
<evidence type="ECO:0000256" key="19">
    <source>
        <dbReference type="PIRSR" id="PIRSR000732-2"/>
    </source>
</evidence>
<dbReference type="InterPro" id="IPR018274">
    <property type="entry name" value="PEP_util_AS"/>
</dbReference>
<dbReference type="GO" id="GO:0016301">
    <property type="term" value="F:kinase activity"/>
    <property type="evidence" value="ECO:0007669"/>
    <property type="project" value="UniProtKB-KW"/>
</dbReference>
<dbReference type="AlphaFoldDB" id="A0A448KD05"/>
<dbReference type="EMBL" id="LR134363">
    <property type="protein sequence ID" value="VEG74782.1"/>
    <property type="molecule type" value="Genomic_DNA"/>
</dbReference>
<evidence type="ECO:0000256" key="5">
    <source>
        <dbReference type="ARBA" id="ARBA00007837"/>
    </source>
</evidence>
<feature type="binding site" evidence="20">
    <location>
        <position position="438"/>
    </location>
    <ligand>
        <name>Mg(2+)</name>
        <dbReference type="ChEBI" id="CHEBI:18420"/>
    </ligand>
</feature>
<dbReference type="InterPro" id="IPR008279">
    <property type="entry name" value="PEP-util_enz_mobile_dom"/>
</dbReference>
<dbReference type="InterPro" id="IPR024692">
    <property type="entry name" value="PTS_EI"/>
</dbReference>
<dbReference type="InterPro" id="IPR008731">
    <property type="entry name" value="PTS_EIN"/>
</dbReference>
<keyword evidence="12 17" id="KW-0598">Phosphotransferase system</keyword>
<evidence type="ECO:0000256" key="3">
    <source>
        <dbReference type="ARBA" id="ARBA00002728"/>
    </source>
</evidence>
<evidence type="ECO:0000313" key="27">
    <source>
        <dbReference type="Proteomes" id="UP000276899"/>
    </source>
</evidence>
<dbReference type="PANTHER" id="PTHR46244:SF3">
    <property type="entry name" value="PHOSPHOENOLPYRUVATE-PROTEIN PHOSPHOTRANSFERASE"/>
    <property type="match status" value="1"/>
</dbReference>
<dbReference type="PRINTS" id="PR01736">
    <property type="entry name" value="PHPHTRNFRASE"/>
</dbReference>
<feature type="compositionally biased region" description="Basic and acidic residues" evidence="22">
    <location>
        <begin position="1"/>
        <end position="21"/>
    </location>
</feature>
<dbReference type="SUPFAM" id="SSF51621">
    <property type="entry name" value="Phosphoenolpyruvate/pyruvate domain"/>
    <property type="match status" value="1"/>
</dbReference>
<name>A0A448KD05_9ACTO</name>
<keyword evidence="14 17" id="KW-0418">Kinase</keyword>
<evidence type="ECO:0000256" key="22">
    <source>
        <dbReference type="SAM" id="MobiDB-lite"/>
    </source>
</evidence>
<evidence type="ECO:0000259" key="24">
    <source>
        <dbReference type="Pfam" id="PF02896"/>
    </source>
</evidence>
<keyword evidence="10 17" id="KW-0762">Sugar transport</keyword>
<dbReference type="STRING" id="1278298.GCA_000428685_02163"/>
<feature type="coiled-coil region" evidence="21">
    <location>
        <begin position="73"/>
        <end position="100"/>
    </location>
</feature>
<dbReference type="Pfam" id="PF05524">
    <property type="entry name" value="PEP-utilisers_N"/>
    <property type="match status" value="1"/>
</dbReference>
<comment type="function">
    <text evidence="3 17">General (non sugar-specific) component of the phosphoenolpyruvate-dependent sugar phosphotransferase system (sugar PTS). This major carbohydrate active-transport system catalyzes the phosphorylation of incoming sugar substrates concomitantly with their translocation across the cell membrane. Enzyme I transfers the phosphoryl group from phosphoenolpyruvate (PEP) to the phosphoryl carrier protein (HPr).</text>
</comment>
<dbReference type="GO" id="GO:0008965">
    <property type="term" value="F:phosphoenolpyruvate-protein phosphotransferase activity"/>
    <property type="evidence" value="ECO:0007669"/>
    <property type="project" value="UniProtKB-EC"/>
</dbReference>
<feature type="binding site" evidence="20">
    <location>
        <position position="462"/>
    </location>
    <ligand>
        <name>Mg(2+)</name>
        <dbReference type="ChEBI" id="CHEBI:18420"/>
    </ligand>
</feature>
<feature type="binding site" evidence="19">
    <location>
        <position position="313"/>
    </location>
    <ligand>
        <name>phosphoenolpyruvate</name>
        <dbReference type="ChEBI" id="CHEBI:58702"/>
    </ligand>
</feature>
<protein>
    <recommendedName>
        <fullName evidence="7 17">Phosphoenolpyruvate-protein phosphotransferase</fullName>
        <ecNumber evidence="6 17">2.7.3.9</ecNumber>
    </recommendedName>
    <alternativeName>
        <fullName evidence="16 17">Phosphotransferase system, enzyme I</fullName>
    </alternativeName>
</protein>
<feature type="domain" description="Phosphotransferase system enzyme I N-terminal" evidence="25">
    <location>
        <begin position="32"/>
        <end position="150"/>
    </location>
</feature>
<keyword evidence="21" id="KW-0175">Coiled coil</keyword>
<comment type="cofactor">
    <cofactor evidence="2 17 20">
        <name>Mg(2+)</name>
        <dbReference type="ChEBI" id="CHEBI:18420"/>
    </cofactor>
</comment>
<dbReference type="Pfam" id="PF00391">
    <property type="entry name" value="PEP-utilizers"/>
    <property type="match status" value="1"/>
</dbReference>
<feature type="domain" description="PEP-utilising enzyme C-terminal" evidence="24">
    <location>
        <begin position="279"/>
        <end position="547"/>
    </location>
</feature>
<evidence type="ECO:0000256" key="1">
    <source>
        <dbReference type="ARBA" id="ARBA00000683"/>
    </source>
</evidence>
<dbReference type="InterPro" id="IPR050499">
    <property type="entry name" value="PEP-utilizing_PTS_enzyme"/>
</dbReference>
<keyword evidence="13 17" id="KW-0479">Metal-binding</keyword>
<dbReference type="SUPFAM" id="SSF52009">
    <property type="entry name" value="Phosphohistidine domain"/>
    <property type="match status" value="1"/>
</dbReference>
<evidence type="ECO:0000256" key="21">
    <source>
        <dbReference type="SAM" id="Coils"/>
    </source>
</evidence>
<feature type="binding site" evidence="19">
    <location>
        <position position="472"/>
    </location>
    <ligand>
        <name>phosphoenolpyruvate</name>
        <dbReference type="ChEBI" id="CHEBI:58702"/>
    </ligand>
</feature>
<dbReference type="InterPro" id="IPR006318">
    <property type="entry name" value="PTS_EI-like"/>
</dbReference>
<evidence type="ECO:0000256" key="18">
    <source>
        <dbReference type="PIRSR" id="PIRSR000732-1"/>
    </source>
</evidence>
<evidence type="ECO:0000256" key="12">
    <source>
        <dbReference type="ARBA" id="ARBA00022683"/>
    </source>
</evidence>
<comment type="catalytic activity">
    <reaction evidence="1 17">
        <text>L-histidyl-[protein] + phosphoenolpyruvate = N(pros)-phospho-L-histidyl-[protein] + pyruvate</text>
        <dbReference type="Rhea" id="RHEA:23880"/>
        <dbReference type="Rhea" id="RHEA-COMP:9745"/>
        <dbReference type="Rhea" id="RHEA-COMP:9746"/>
        <dbReference type="ChEBI" id="CHEBI:15361"/>
        <dbReference type="ChEBI" id="CHEBI:29979"/>
        <dbReference type="ChEBI" id="CHEBI:58702"/>
        <dbReference type="ChEBI" id="CHEBI:64837"/>
        <dbReference type="EC" id="2.7.3.9"/>
    </reaction>
</comment>
<dbReference type="SUPFAM" id="SSF47831">
    <property type="entry name" value="Enzyme I of the PEP:sugar phosphotransferase system HPr-binding (sub)domain"/>
    <property type="match status" value="1"/>
</dbReference>
<evidence type="ECO:0000256" key="9">
    <source>
        <dbReference type="ARBA" id="ARBA00022490"/>
    </source>
</evidence>
<evidence type="ECO:0000256" key="20">
    <source>
        <dbReference type="PIRSR" id="PIRSR000732-3"/>
    </source>
</evidence>
<evidence type="ECO:0000256" key="8">
    <source>
        <dbReference type="ARBA" id="ARBA00022448"/>
    </source>
</evidence>
<dbReference type="GO" id="GO:0046872">
    <property type="term" value="F:metal ion binding"/>
    <property type="evidence" value="ECO:0007669"/>
    <property type="project" value="UniProtKB-KW"/>
</dbReference>
<evidence type="ECO:0000313" key="26">
    <source>
        <dbReference type="EMBL" id="VEG74782.1"/>
    </source>
</evidence>
<evidence type="ECO:0000256" key="13">
    <source>
        <dbReference type="ARBA" id="ARBA00022723"/>
    </source>
</evidence>
<feature type="active site" description="Proton donor" evidence="18">
    <location>
        <position position="509"/>
    </location>
</feature>
<dbReference type="Gene3D" id="1.10.274.10">
    <property type="entry name" value="PtsI, HPr-binding domain"/>
    <property type="match status" value="1"/>
</dbReference>
<dbReference type="InterPro" id="IPR015813">
    <property type="entry name" value="Pyrv/PenolPyrv_kinase-like_dom"/>
</dbReference>
<feature type="region of interest" description="Disordered" evidence="22">
    <location>
        <begin position="1"/>
        <end position="24"/>
    </location>
</feature>
<dbReference type="PIRSF" id="PIRSF000732">
    <property type="entry name" value="PTS_enzyme_I"/>
    <property type="match status" value="1"/>
</dbReference>
<comment type="similarity">
    <text evidence="5 17">Belongs to the PEP-utilizing enzyme family.</text>
</comment>
<evidence type="ECO:0000259" key="25">
    <source>
        <dbReference type="Pfam" id="PF05524"/>
    </source>
</evidence>
<dbReference type="GO" id="GO:0005737">
    <property type="term" value="C:cytoplasm"/>
    <property type="evidence" value="ECO:0007669"/>
    <property type="project" value="UniProtKB-SubCell"/>
</dbReference>
<evidence type="ECO:0000256" key="17">
    <source>
        <dbReference type="PIRNR" id="PIRNR000732"/>
    </source>
</evidence>
<gene>
    <name evidence="26" type="primary">ptsI</name>
    <name evidence="26" type="ORF">NCTC11923_01422</name>
</gene>
<dbReference type="GO" id="GO:0009401">
    <property type="term" value="P:phosphoenolpyruvate-dependent sugar phosphotransferase system"/>
    <property type="evidence" value="ECO:0007669"/>
    <property type="project" value="UniProtKB-KW"/>
</dbReference>
<evidence type="ECO:0000256" key="2">
    <source>
        <dbReference type="ARBA" id="ARBA00001946"/>
    </source>
</evidence>
<dbReference type="PROSITE" id="PS00370">
    <property type="entry name" value="PEP_ENZYMES_PHOS_SITE"/>
    <property type="match status" value="1"/>
</dbReference>
<feature type="active site" description="Tele-phosphohistidine intermediate" evidence="18">
    <location>
        <position position="213"/>
    </location>
</feature>
<keyword evidence="26" id="KW-0670">Pyruvate</keyword>